<sequence>MSQAIVQRARAKLRSAIGDEPVPRLNITGDLQEMLDALEIIQPVLEKAEMQLLVRNFSTGWLQQVRHAAYRIMDMVDELQDTRQPAAATMTRMPPRLAINMNATKNEIIRLKEYWHSYISVKEVAFTQLRQQVMDERATIPCLEEASVVGRASDKQNIVAVLQSAASNIIQGSPRCTILPIFGFAGSGKSTLAQMVFNDDGHSLQQYNCRVWVYVSPELNFYEIGESILYQVMSGEGEKEKINDHCSDSDAVGMAYIMKCLNELLKGKKVLLVLDDLWEEDPIQLQLLKCMLTFLGDKVDVIVTTNNHAIAMKICTIEPYRLNPLGDDVCWQIIKKSVRFKVQVELGKIQLEMASSCWGLPSVAQAFAGILDLQDPRKWIWISERDDWKYTWKGWDYFLGDDLESRLLISTLELSYMSMPPDLRLCFAYFSIFPIGHNIVKDDLIHQWIALHLIEPIEKLMSATQIAEEYITRLLDMSFLQTTKLDPARVTDDKSTILFTMHDLAHILARILRGSDHYMLKTNHYGNLGNDVNARALRCVGCNNVQFNDDSFSSRRCLRVLELQESSVQKLPDSIWQLRYLGYLKITDFSGLVTLPESLRLLTNLIHIDLSGCSGLVNLPDSIGELICLLHVNLSGCSGLATLPESFGKLIRLLHVNLSGCSTLATLPESFGNLVNLLHMDLSGCHRLVEILQTLKKLVKLVYLDLSSWSCFKKIDKYLGSLTNLEHLNLSNPCCYLPQHRSHIQGLKGGLCKLTSLRYLNLSMCLNPIIYYHKSQEESLQYIQSFVGGLSSLEHLDLSHNTFLADLPQSLGNLTKLHTLDLSGCIRLKKLGEMKALRFIALRNCRSLESCNFAVRVIDDGDSYRSSSNIIQLEDVDCEVLQISCLENVRSKEEAQRIKLVEKQKLGKLKLSWTLDSVRSVEDIALLRELTPPLHVQCLELIGYDGTHLPEYLGDLASLQELKIKCCKQLISLPDSIRKLSNLKDLLISDCPGLEKWCKLDENKKMLPHVLKKNHEEHASTSRPEIEEDRRLFDEMEAA</sequence>
<organism evidence="1 2">
    <name type="scientific">Avena sativa</name>
    <name type="common">Oat</name>
    <dbReference type="NCBI Taxonomy" id="4498"/>
    <lineage>
        <taxon>Eukaryota</taxon>
        <taxon>Viridiplantae</taxon>
        <taxon>Streptophyta</taxon>
        <taxon>Embryophyta</taxon>
        <taxon>Tracheophyta</taxon>
        <taxon>Spermatophyta</taxon>
        <taxon>Magnoliopsida</taxon>
        <taxon>Liliopsida</taxon>
        <taxon>Poales</taxon>
        <taxon>Poaceae</taxon>
        <taxon>BOP clade</taxon>
        <taxon>Pooideae</taxon>
        <taxon>Poodae</taxon>
        <taxon>Poeae</taxon>
        <taxon>Poeae Chloroplast Group 1 (Aveneae type)</taxon>
        <taxon>Aveninae</taxon>
        <taxon>Avena</taxon>
    </lineage>
</organism>
<reference evidence="1" key="2">
    <citation type="submission" date="2025-09" db="UniProtKB">
        <authorList>
            <consortium name="EnsemblPlants"/>
        </authorList>
    </citation>
    <scope>IDENTIFICATION</scope>
</reference>
<evidence type="ECO:0000313" key="1">
    <source>
        <dbReference type="EnsemblPlants" id="AVESA.00010b.r2.6AG1069540.1.CDS"/>
    </source>
</evidence>
<evidence type="ECO:0000313" key="2">
    <source>
        <dbReference type="Proteomes" id="UP001732700"/>
    </source>
</evidence>
<keyword evidence="2" id="KW-1185">Reference proteome</keyword>
<accession>A0ACD5Z0C8</accession>
<dbReference type="EnsemblPlants" id="AVESA.00010b.r2.6AG1069540.1">
    <property type="protein sequence ID" value="AVESA.00010b.r2.6AG1069540.1.CDS"/>
    <property type="gene ID" value="AVESA.00010b.r2.6AG1069540"/>
</dbReference>
<name>A0ACD5Z0C8_AVESA</name>
<protein>
    <submittedName>
        <fullName evidence="1">Uncharacterized protein</fullName>
    </submittedName>
</protein>
<reference evidence="1" key="1">
    <citation type="submission" date="2021-05" db="EMBL/GenBank/DDBJ databases">
        <authorList>
            <person name="Scholz U."/>
            <person name="Mascher M."/>
            <person name="Fiebig A."/>
        </authorList>
    </citation>
    <scope>NUCLEOTIDE SEQUENCE [LARGE SCALE GENOMIC DNA]</scope>
</reference>
<proteinExistence type="predicted"/>
<dbReference type="Proteomes" id="UP001732700">
    <property type="component" value="Chromosome 6A"/>
</dbReference>